<reference evidence="2" key="1">
    <citation type="submission" date="2019-02" db="EMBL/GenBank/DDBJ databases">
        <authorList>
            <person name="Gruber-Vodicka R. H."/>
            <person name="Seah K. B. B."/>
        </authorList>
    </citation>
    <scope>NUCLEOTIDE SEQUENCE</scope>
    <source>
        <strain evidence="2">BECK_M7</strain>
    </source>
</reference>
<name>A0A450V114_9GAMM</name>
<dbReference type="EMBL" id="CAADFF010000122">
    <property type="protein sequence ID" value="VFJ98500.1"/>
    <property type="molecule type" value="Genomic_DNA"/>
</dbReference>
<evidence type="ECO:0000313" key="2">
    <source>
        <dbReference type="EMBL" id="VFJ98500.1"/>
    </source>
</evidence>
<dbReference type="AlphaFoldDB" id="A0A450V114"/>
<gene>
    <name evidence="2" type="ORF">BECKLFY1418B_GA0070995_11221</name>
</gene>
<protein>
    <submittedName>
        <fullName evidence="2">Uncharacterized protein</fullName>
    </submittedName>
</protein>
<proteinExistence type="predicted"/>
<evidence type="ECO:0000256" key="1">
    <source>
        <dbReference type="SAM" id="MobiDB-lite"/>
    </source>
</evidence>
<organism evidence="2">
    <name type="scientific">Candidatus Kentrum sp. LFY</name>
    <dbReference type="NCBI Taxonomy" id="2126342"/>
    <lineage>
        <taxon>Bacteria</taxon>
        <taxon>Pseudomonadati</taxon>
        <taxon>Pseudomonadota</taxon>
        <taxon>Gammaproteobacteria</taxon>
        <taxon>Candidatus Kentrum</taxon>
    </lineage>
</organism>
<accession>A0A450V114</accession>
<feature type="region of interest" description="Disordered" evidence="1">
    <location>
        <begin position="86"/>
        <end position="111"/>
    </location>
</feature>
<sequence>MLAGDDAIRGTGQSLAGVMNDRGGQLHECRDRYPGYTKPEKQIGQPFFLLGLLGGMDQIDAPGKPLRVELFLDLSAPAFHFLGTKTRRSQKTQHPGLPQGNHHGRGGNTQGHLTAHIGKTQSAIHQIVWVM</sequence>